<dbReference type="OrthoDB" id="117485at2759"/>
<dbReference type="AlphaFoldDB" id="A0A225W1B2"/>
<accession>A0A225W1B2</accession>
<dbReference type="PANTHER" id="PTHR44329">
    <property type="entry name" value="SERINE/THREONINE-PROTEIN KINASE TNNI3K-RELATED"/>
    <property type="match status" value="1"/>
</dbReference>
<proteinExistence type="predicted"/>
<evidence type="ECO:0000313" key="3">
    <source>
        <dbReference type="Proteomes" id="UP000198211"/>
    </source>
</evidence>
<reference evidence="3" key="1">
    <citation type="submission" date="2017-03" db="EMBL/GenBank/DDBJ databases">
        <title>Phytopthora megakarya and P. palmivora, two closely related causual agents of cacao black pod achieved similar genome size and gene model numbers by different mechanisms.</title>
        <authorList>
            <person name="Ali S."/>
            <person name="Shao J."/>
            <person name="Larry D.J."/>
            <person name="Kronmiller B."/>
            <person name="Shen D."/>
            <person name="Strem M.D."/>
            <person name="Melnick R.L."/>
            <person name="Guiltinan M.J."/>
            <person name="Tyler B.M."/>
            <person name="Meinhardt L.W."/>
            <person name="Bailey B.A."/>
        </authorList>
    </citation>
    <scope>NUCLEOTIDE SEQUENCE [LARGE SCALE GENOMIC DNA]</scope>
    <source>
        <strain evidence="3">zdho120</strain>
    </source>
</reference>
<name>A0A225W1B2_9STRA</name>
<dbReference type="Gene3D" id="1.10.510.10">
    <property type="entry name" value="Transferase(Phosphotransferase) domain 1"/>
    <property type="match status" value="1"/>
</dbReference>
<dbReference type="EMBL" id="NBNE01002109">
    <property type="protein sequence ID" value="OWZ11493.1"/>
    <property type="molecule type" value="Genomic_DNA"/>
</dbReference>
<dbReference type="SMART" id="SM00220">
    <property type="entry name" value="S_TKc"/>
    <property type="match status" value="1"/>
</dbReference>
<keyword evidence="2" id="KW-0808">Transferase</keyword>
<dbReference type="InterPro" id="IPR000719">
    <property type="entry name" value="Prot_kinase_dom"/>
</dbReference>
<dbReference type="Proteomes" id="UP000198211">
    <property type="component" value="Unassembled WGS sequence"/>
</dbReference>
<protein>
    <submittedName>
        <fullName evidence="2">TKL protein kinase</fullName>
    </submittedName>
</protein>
<dbReference type="STRING" id="4795.A0A225W1B2"/>
<dbReference type="Pfam" id="PF00069">
    <property type="entry name" value="Pkinase"/>
    <property type="match status" value="1"/>
</dbReference>
<evidence type="ECO:0000259" key="1">
    <source>
        <dbReference type="PROSITE" id="PS50011"/>
    </source>
</evidence>
<keyword evidence="2" id="KW-0418">Kinase</keyword>
<dbReference type="InterPro" id="IPR051681">
    <property type="entry name" value="Ser/Thr_Kinases-Pseudokinases"/>
</dbReference>
<sequence length="340" mass="38563">MYNDDDDSEDDEETWELLLTAKNRTITILDGLDRRVDDATRTIFNDLETFLSNYEPSKDHYKLTCEGYGTSVERCLLSQENYLGWHISSDDIVKTKRDDRTGVGSFASVYRGRWFGAPVMLKKLKKFDDGGRALREEANIWFNLRHPHIVSLFGACITNYPLFVCELVDGKKLEDCKNGSKKQLWRYLFDAAVGLQGLHLQNIVHGDLKCDNIMVTADGRAKLIDFGLSCIQSWGGEKPRGAIQWKAPEWLAGDGPTFESDIYGFGMCIVQGITGSYPWGSLPNTVVRKLVAEGNLPKTKRSYFSDSQWELVERMCHKDPTFRPTIDSVVCELREIASDS</sequence>
<dbReference type="InterPro" id="IPR011009">
    <property type="entry name" value="Kinase-like_dom_sf"/>
</dbReference>
<gene>
    <name evidence="2" type="ORF">PHMEG_00015476</name>
</gene>
<evidence type="ECO:0000313" key="2">
    <source>
        <dbReference type="EMBL" id="OWZ11493.1"/>
    </source>
</evidence>
<organism evidence="2 3">
    <name type="scientific">Phytophthora megakarya</name>
    <dbReference type="NCBI Taxonomy" id="4795"/>
    <lineage>
        <taxon>Eukaryota</taxon>
        <taxon>Sar</taxon>
        <taxon>Stramenopiles</taxon>
        <taxon>Oomycota</taxon>
        <taxon>Peronosporomycetes</taxon>
        <taxon>Peronosporales</taxon>
        <taxon>Peronosporaceae</taxon>
        <taxon>Phytophthora</taxon>
    </lineage>
</organism>
<dbReference type="GO" id="GO:0004674">
    <property type="term" value="F:protein serine/threonine kinase activity"/>
    <property type="evidence" value="ECO:0007669"/>
    <property type="project" value="TreeGrafter"/>
</dbReference>
<feature type="domain" description="Protein kinase" evidence="1">
    <location>
        <begin position="95"/>
        <end position="337"/>
    </location>
</feature>
<dbReference type="GO" id="GO:0005524">
    <property type="term" value="F:ATP binding"/>
    <property type="evidence" value="ECO:0007669"/>
    <property type="project" value="InterPro"/>
</dbReference>
<dbReference type="InterPro" id="IPR008271">
    <property type="entry name" value="Ser/Thr_kinase_AS"/>
</dbReference>
<keyword evidence="3" id="KW-1185">Reference proteome</keyword>
<dbReference type="SUPFAM" id="SSF56112">
    <property type="entry name" value="Protein kinase-like (PK-like)"/>
    <property type="match status" value="1"/>
</dbReference>
<dbReference type="Gene3D" id="3.30.200.20">
    <property type="entry name" value="Phosphorylase Kinase, domain 1"/>
    <property type="match status" value="1"/>
</dbReference>
<dbReference type="PROSITE" id="PS00108">
    <property type="entry name" value="PROTEIN_KINASE_ST"/>
    <property type="match status" value="1"/>
</dbReference>
<dbReference type="PANTHER" id="PTHR44329:SF214">
    <property type="entry name" value="PROTEIN KINASE DOMAIN-CONTAINING PROTEIN"/>
    <property type="match status" value="1"/>
</dbReference>
<comment type="caution">
    <text evidence="2">The sequence shown here is derived from an EMBL/GenBank/DDBJ whole genome shotgun (WGS) entry which is preliminary data.</text>
</comment>
<dbReference type="PROSITE" id="PS50011">
    <property type="entry name" value="PROTEIN_KINASE_DOM"/>
    <property type="match status" value="1"/>
</dbReference>